<protein>
    <submittedName>
        <fullName evidence="1">Uncharacterized protein</fullName>
    </submittedName>
</protein>
<proteinExistence type="predicted"/>
<evidence type="ECO:0000313" key="2">
    <source>
        <dbReference type="Proteomes" id="UP000765509"/>
    </source>
</evidence>
<name>A0A9Q3GY34_9BASI</name>
<dbReference type="AlphaFoldDB" id="A0A9Q3GY34"/>
<comment type="caution">
    <text evidence="1">The sequence shown here is derived from an EMBL/GenBank/DDBJ whole genome shotgun (WGS) entry which is preliminary data.</text>
</comment>
<dbReference type="EMBL" id="AVOT02007387">
    <property type="protein sequence ID" value="MBW0483792.1"/>
    <property type="molecule type" value="Genomic_DNA"/>
</dbReference>
<reference evidence="1" key="1">
    <citation type="submission" date="2021-03" db="EMBL/GenBank/DDBJ databases">
        <title>Draft genome sequence of rust myrtle Austropuccinia psidii MF-1, a brazilian biotype.</title>
        <authorList>
            <person name="Quecine M.C."/>
            <person name="Pachon D.M.R."/>
            <person name="Bonatelli M.L."/>
            <person name="Correr F.H."/>
            <person name="Franceschini L.M."/>
            <person name="Leite T.F."/>
            <person name="Margarido G.R.A."/>
            <person name="Almeida C.A."/>
            <person name="Ferrarezi J.A."/>
            <person name="Labate C.A."/>
        </authorList>
    </citation>
    <scope>NUCLEOTIDE SEQUENCE</scope>
    <source>
        <strain evidence="1">MF-1</strain>
    </source>
</reference>
<organism evidence="1 2">
    <name type="scientific">Austropuccinia psidii MF-1</name>
    <dbReference type="NCBI Taxonomy" id="1389203"/>
    <lineage>
        <taxon>Eukaryota</taxon>
        <taxon>Fungi</taxon>
        <taxon>Dikarya</taxon>
        <taxon>Basidiomycota</taxon>
        <taxon>Pucciniomycotina</taxon>
        <taxon>Pucciniomycetes</taxon>
        <taxon>Pucciniales</taxon>
        <taxon>Sphaerophragmiaceae</taxon>
        <taxon>Austropuccinia</taxon>
    </lineage>
</organism>
<dbReference type="Proteomes" id="UP000765509">
    <property type="component" value="Unassembled WGS sequence"/>
</dbReference>
<sequence>MRPSPLPHLRNIPMVSSQQLQPVASSNRIIEDQSPFLFPATKVFQKRERWPIQVTREHLNMANEGQDAVARLFRRADRNSSELIEYANDRNIPSNTSEEMASKFAWYEDELINDF</sequence>
<evidence type="ECO:0000313" key="1">
    <source>
        <dbReference type="EMBL" id="MBW0483792.1"/>
    </source>
</evidence>
<keyword evidence="2" id="KW-1185">Reference proteome</keyword>
<accession>A0A9Q3GY34</accession>
<gene>
    <name evidence="1" type="ORF">O181_023507</name>
</gene>